<dbReference type="GO" id="GO:0044780">
    <property type="term" value="P:bacterial-type flagellum assembly"/>
    <property type="evidence" value="ECO:0007669"/>
    <property type="project" value="InterPro"/>
</dbReference>
<evidence type="ECO:0000256" key="2">
    <source>
        <dbReference type="ARBA" id="ARBA00022795"/>
    </source>
</evidence>
<dbReference type="GO" id="GO:0006417">
    <property type="term" value="P:regulation of translation"/>
    <property type="evidence" value="ECO:0007669"/>
    <property type="project" value="UniProtKB-KW"/>
</dbReference>
<dbReference type="InterPro" id="IPR024046">
    <property type="entry name" value="Flagellar_assmbl_FliW_dom_sf"/>
</dbReference>
<organism evidence="4 5">
    <name type="scientific">Actinotalea soli</name>
    <dbReference type="NCBI Taxonomy" id="2819234"/>
    <lineage>
        <taxon>Bacteria</taxon>
        <taxon>Bacillati</taxon>
        <taxon>Actinomycetota</taxon>
        <taxon>Actinomycetes</taxon>
        <taxon>Micrococcales</taxon>
        <taxon>Cellulomonadaceae</taxon>
        <taxon>Actinotalea</taxon>
    </lineage>
</organism>
<keyword evidence="1" id="KW-0963">Cytoplasm</keyword>
<comment type="caution">
    <text evidence="4">The sequence shown here is derived from an EMBL/GenBank/DDBJ whole genome shotgun (WGS) entry which is preliminary data.</text>
</comment>
<dbReference type="RefSeq" id="WP_208054919.1">
    <property type="nucleotide sequence ID" value="NZ_JAGEMK010000002.1"/>
</dbReference>
<accession>A0A939LNQ2</accession>
<dbReference type="PANTHER" id="PTHR39190">
    <property type="entry name" value="FLAGELLAR ASSEMBLY FACTOR FLIW"/>
    <property type="match status" value="1"/>
</dbReference>
<keyword evidence="5" id="KW-1185">Reference proteome</keyword>
<dbReference type="InterPro" id="IPR003775">
    <property type="entry name" value="Flagellar_assembly_factor_FliW"/>
</dbReference>
<dbReference type="Pfam" id="PF02623">
    <property type="entry name" value="FliW"/>
    <property type="match status" value="1"/>
</dbReference>
<protein>
    <submittedName>
        <fullName evidence="4">Flagellar assembly protein FliW</fullName>
    </submittedName>
</protein>
<proteinExistence type="predicted"/>
<evidence type="ECO:0000313" key="4">
    <source>
        <dbReference type="EMBL" id="MBO1751246.1"/>
    </source>
</evidence>
<dbReference type="AlphaFoldDB" id="A0A939LNQ2"/>
<gene>
    <name evidence="4" type="ORF">J4G33_05465</name>
</gene>
<dbReference type="SUPFAM" id="SSF141457">
    <property type="entry name" value="BH3618-like"/>
    <property type="match status" value="1"/>
</dbReference>
<dbReference type="Proteomes" id="UP000664209">
    <property type="component" value="Unassembled WGS sequence"/>
</dbReference>
<keyword evidence="2" id="KW-1005">Bacterial flagellum biogenesis</keyword>
<sequence>MSATVTVGTTATAAPGRRSVTANLDFAEAMPGMAGLHSFELAPLDDTGFLFALRSTEDAGTRLFVVPPQAYFPEYAPALSGARHSLGTTEDPVLLVVVHPGHDGASPTANLLAPIAVDPSTGRAVQTVLDGDEWPLRAPLGAGSSAA</sequence>
<name>A0A939LNQ2_9CELL</name>
<keyword evidence="4" id="KW-0969">Cilium</keyword>
<reference evidence="4" key="1">
    <citation type="submission" date="2021-03" db="EMBL/GenBank/DDBJ databases">
        <title>Actinotalea soli sp. nov., isolated from soil.</title>
        <authorList>
            <person name="Ping W."/>
            <person name="Zhang J."/>
        </authorList>
    </citation>
    <scope>NUCLEOTIDE SEQUENCE</scope>
    <source>
        <strain evidence="4">BY-33</strain>
    </source>
</reference>
<keyword evidence="3" id="KW-0810">Translation regulation</keyword>
<dbReference type="PANTHER" id="PTHR39190:SF1">
    <property type="entry name" value="FLAGELLAR ASSEMBLY FACTOR FLIW"/>
    <property type="match status" value="1"/>
</dbReference>
<evidence type="ECO:0000256" key="3">
    <source>
        <dbReference type="ARBA" id="ARBA00022845"/>
    </source>
</evidence>
<evidence type="ECO:0000256" key="1">
    <source>
        <dbReference type="ARBA" id="ARBA00022490"/>
    </source>
</evidence>
<dbReference type="EMBL" id="JAGEMK010000002">
    <property type="protein sequence ID" value="MBO1751246.1"/>
    <property type="molecule type" value="Genomic_DNA"/>
</dbReference>
<evidence type="ECO:0000313" key="5">
    <source>
        <dbReference type="Proteomes" id="UP000664209"/>
    </source>
</evidence>
<dbReference type="Gene3D" id="2.30.290.10">
    <property type="entry name" value="BH3618-like"/>
    <property type="match status" value="1"/>
</dbReference>
<keyword evidence="4" id="KW-0282">Flagellum</keyword>
<keyword evidence="4" id="KW-0966">Cell projection</keyword>